<dbReference type="Pfam" id="PF00149">
    <property type="entry name" value="Metallophos"/>
    <property type="match status" value="1"/>
</dbReference>
<organism evidence="2 3">
    <name type="scientific">Nitratireductor thuwali</name>
    <dbReference type="NCBI Taxonomy" id="2267699"/>
    <lineage>
        <taxon>Bacteria</taxon>
        <taxon>Pseudomonadati</taxon>
        <taxon>Pseudomonadota</taxon>
        <taxon>Alphaproteobacteria</taxon>
        <taxon>Hyphomicrobiales</taxon>
        <taxon>Phyllobacteriaceae</taxon>
        <taxon>Nitratireductor</taxon>
    </lineage>
</organism>
<accession>A0ABY5MKU7</accession>
<protein>
    <recommendedName>
        <fullName evidence="1">Calcineurin-like phosphoesterase domain-containing protein</fullName>
    </recommendedName>
</protein>
<evidence type="ECO:0000259" key="1">
    <source>
        <dbReference type="Pfam" id="PF00149"/>
    </source>
</evidence>
<sequence>MNAPEVTARDMLAVETVLAGERIVCDASGALYLPADRMLIVSDLHLEKGSSYARRGSFLPPYDTVATLAALDIVIRRYEPAIVVSLGDSFHDSGGSARMPEAFRAVLVKMMSGRQWYWVSGNHDPEKPENLPGDCVDEMAFGPLTLRHEPQRDAFLGEIAGHLHPGARIVRRGRSVRRACFASDGSRLVMPAFGSLTGTLNVLDRAFAGLFQAERLTAYMLGKNRVYPIGRPMLRA</sequence>
<reference evidence="2 3" key="1">
    <citation type="submission" date="2018-07" db="EMBL/GenBank/DDBJ databases">
        <title>Genome sequence of Nitratireductor thuwali#1536.</title>
        <authorList>
            <person name="Michoud G."/>
            <person name="Merlino G."/>
            <person name="Sefrji F.O."/>
            <person name="Daffonchio D."/>
        </authorList>
    </citation>
    <scope>NUCLEOTIDE SEQUENCE [LARGE SCALE GENOMIC DNA]</scope>
    <source>
        <strain evidence="3">Nit1536</strain>
    </source>
</reference>
<dbReference type="Gene3D" id="3.60.21.10">
    <property type="match status" value="1"/>
</dbReference>
<dbReference type="PANTHER" id="PTHR39323:SF1">
    <property type="entry name" value="BLR1149 PROTEIN"/>
    <property type="match status" value="1"/>
</dbReference>
<dbReference type="InterPro" id="IPR029052">
    <property type="entry name" value="Metallo-depent_PP-like"/>
</dbReference>
<dbReference type="PIRSF" id="PIRSF000887">
    <property type="entry name" value="Pesterase_MJ0037"/>
    <property type="match status" value="1"/>
</dbReference>
<dbReference type="RefSeq" id="WP_422392392.1">
    <property type="nucleotide sequence ID" value="NZ_CP030941.1"/>
</dbReference>
<dbReference type="Proteomes" id="UP001342418">
    <property type="component" value="Chromosome"/>
</dbReference>
<dbReference type="NCBIfam" id="TIGR04123">
    <property type="entry name" value="P_estr_lig_assc"/>
    <property type="match status" value="1"/>
</dbReference>
<dbReference type="PANTHER" id="PTHR39323">
    <property type="entry name" value="BLR1149 PROTEIN"/>
    <property type="match status" value="1"/>
</dbReference>
<name>A0ABY5MKU7_9HYPH</name>
<evidence type="ECO:0000313" key="2">
    <source>
        <dbReference type="EMBL" id="UUP18047.1"/>
    </source>
</evidence>
<dbReference type="InterPro" id="IPR024173">
    <property type="entry name" value="Pesterase_MJ0037-like"/>
</dbReference>
<dbReference type="InterPro" id="IPR026336">
    <property type="entry name" value="PdeM-like"/>
</dbReference>
<dbReference type="EMBL" id="CP030941">
    <property type="protein sequence ID" value="UUP18047.1"/>
    <property type="molecule type" value="Genomic_DNA"/>
</dbReference>
<dbReference type="InterPro" id="IPR004843">
    <property type="entry name" value="Calcineurin-like_PHP"/>
</dbReference>
<keyword evidence="3" id="KW-1185">Reference proteome</keyword>
<gene>
    <name evidence="2" type="ORF">NTH_02525</name>
</gene>
<proteinExistence type="predicted"/>
<dbReference type="SUPFAM" id="SSF56300">
    <property type="entry name" value="Metallo-dependent phosphatases"/>
    <property type="match status" value="1"/>
</dbReference>
<feature type="domain" description="Calcineurin-like phosphoesterase" evidence="1">
    <location>
        <begin position="37"/>
        <end position="130"/>
    </location>
</feature>
<evidence type="ECO:0000313" key="3">
    <source>
        <dbReference type="Proteomes" id="UP001342418"/>
    </source>
</evidence>